<keyword evidence="2" id="KW-1185">Reference proteome</keyword>
<dbReference type="EMBL" id="JAATJH010000002">
    <property type="protein sequence ID" value="NJC26036.1"/>
    <property type="molecule type" value="Genomic_DNA"/>
</dbReference>
<evidence type="ECO:0000313" key="2">
    <source>
        <dbReference type="Proteomes" id="UP000770785"/>
    </source>
</evidence>
<name>A0ABX0X9W1_9BACT</name>
<evidence type="ECO:0000313" key="1">
    <source>
        <dbReference type="EMBL" id="NJC26036.1"/>
    </source>
</evidence>
<accession>A0ABX0X9W1</accession>
<dbReference type="RefSeq" id="WP_168036798.1">
    <property type="nucleotide sequence ID" value="NZ_JAATJH010000002.1"/>
</dbReference>
<sequence>MNFRNILLCAGLMLSFFNCEDDSDFALSGDGNPEPYLFSIGEDAPSNIQDKGSIAIIAVAGDGTEITRPSIYVTGSLYSNERVATTYSSLTINGVLLPPTTVADQEGVNPAGKIFSQFFDSESGTPPTDYNKIHSLFTGQEVSLDLESSSFGSLSKKISTPVLRNVMLNATPGYAQTRRISSNDGLVLTWDTDDAVNVKSLLPQEEVAIALVYYAEETIREQEQLPDGVPMSYPTESQVYSVVTENDGEHTIDPQYLQGFPGGGIHRIIMANGVRYNFDINDTDNTIQVTTGTFITSDEFEIEHCDGLIVFDTDCL</sequence>
<organism evidence="1 2">
    <name type="scientific">Neolewinella antarctica</name>
    <dbReference type="NCBI Taxonomy" id="442734"/>
    <lineage>
        <taxon>Bacteria</taxon>
        <taxon>Pseudomonadati</taxon>
        <taxon>Bacteroidota</taxon>
        <taxon>Saprospiria</taxon>
        <taxon>Saprospirales</taxon>
        <taxon>Lewinellaceae</taxon>
        <taxon>Neolewinella</taxon>
    </lineage>
</organism>
<comment type="caution">
    <text evidence="1">The sequence shown here is derived from an EMBL/GenBank/DDBJ whole genome shotgun (WGS) entry which is preliminary data.</text>
</comment>
<dbReference type="Proteomes" id="UP000770785">
    <property type="component" value="Unassembled WGS sequence"/>
</dbReference>
<gene>
    <name evidence="1" type="ORF">GGR27_001535</name>
</gene>
<proteinExistence type="predicted"/>
<reference evidence="1 2" key="1">
    <citation type="submission" date="2020-03" db="EMBL/GenBank/DDBJ databases">
        <title>Genomic Encyclopedia of Type Strains, Phase IV (KMG-IV): sequencing the most valuable type-strain genomes for metagenomic binning, comparative biology and taxonomic classification.</title>
        <authorList>
            <person name="Goeker M."/>
        </authorList>
    </citation>
    <scope>NUCLEOTIDE SEQUENCE [LARGE SCALE GENOMIC DNA]</scope>
    <source>
        <strain evidence="1 2">DSM 105096</strain>
    </source>
</reference>
<protein>
    <submittedName>
        <fullName evidence="1">Uncharacterized protein</fullName>
    </submittedName>
</protein>